<dbReference type="STRING" id="797209.GCA_000376445_04205"/>
<dbReference type="PATRIC" id="fig|797209.4.peg.3105"/>
<evidence type="ECO:0000313" key="2">
    <source>
        <dbReference type="Proteomes" id="UP000003751"/>
    </source>
</evidence>
<name>E7QWF8_HALPU</name>
<accession>E7QWF8</accession>
<dbReference type="EMBL" id="AEMG01000018">
    <property type="protein sequence ID" value="EFW91054.1"/>
    <property type="molecule type" value="Genomic_DNA"/>
</dbReference>
<evidence type="ECO:0008006" key="3">
    <source>
        <dbReference type="Google" id="ProtNLM"/>
    </source>
</evidence>
<dbReference type="eggNOG" id="arCOG08101">
    <property type="taxonomic scope" value="Archaea"/>
</dbReference>
<sequence>MMNQNSPTLPTLGSGITLLEVDDRTTGALQSLVLDHLLLEDGSAIWVDAQRHGATQPLARIAPSMRLLDRIRIARAFTPWQHSSLLQDLKSAVTADTTLVILPAFDWFYRSDDLGQGDGKRMLAAGLEFVTELAGETDSPILVTLDSDDSFTAPIRAAVDDVVRCRGTTFGPRFTGDDFETLVYSLENGLVQTTFAFWKQVLTTRHPSIEGASATTRTEVSLHGAN</sequence>
<comment type="caution">
    <text evidence="1">The sequence shown here is derived from an EMBL/GenBank/DDBJ whole genome shotgun (WGS) entry which is preliminary data.</text>
</comment>
<dbReference type="Gene3D" id="3.40.50.300">
    <property type="entry name" value="P-loop containing nucleotide triphosphate hydrolases"/>
    <property type="match status" value="1"/>
</dbReference>
<gene>
    <name evidence="1" type="ORF">ZOD2009_15731</name>
</gene>
<organism evidence="1 2">
    <name type="scientific">Haladaptatus paucihalophilus DX253</name>
    <dbReference type="NCBI Taxonomy" id="797209"/>
    <lineage>
        <taxon>Archaea</taxon>
        <taxon>Methanobacteriati</taxon>
        <taxon>Methanobacteriota</taxon>
        <taxon>Stenosarchaea group</taxon>
        <taxon>Halobacteria</taxon>
        <taxon>Halobacteriales</taxon>
        <taxon>Haladaptataceae</taxon>
        <taxon>Haladaptatus</taxon>
    </lineage>
</organism>
<reference evidence="1 2" key="1">
    <citation type="journal article" date="2014" name="ISME J.">
        <title>Trehalose/2-sulfotrehalose biosynthesis and glycine-betaine uptake are widely spread mechanisms for osmoadaptation in the Halobacteriales.</title>
        <authorList>
            <person name="Youssef N.H."/>
            <person name="Savage-Ashlock K.N."/>
            <person name="McCully A.L."/>
            <person name="Luedtke B."/>
            <person name="Shaw E.I."/>
            <person name="Hoff W.D."/>
            <person name="Elshahed M.S."/>
        </authorList>
    </citation>
    <scope>NUCLEOTIDE SEQUENCE [LARGE SCALE GENOMIC DNA]</scope>
    <source>
        <strain evidence="1 2">DX253</strain>
    </source>
</reference>
<dbReference type="Proteomes" id="UP000003751">
    <property type="component" value="Unassembled WGS sequence"/>
</dbReference>
<proteinExistence type="predicted"/>
<evidence type="ECO:0000313" key="1">
    <source>
        <dbReference type="EMBL" id="EFW91054.1"/>
    </source>
</evidence>
<dbReference type="AlphaFoldDB" id="E7QWF8"/>
<dbReference type="InterPro" id="IPR027417">
    <property type="entry name" value="P-loop_NTPase"/>
</dbReference>
<dbReference type="OrthoDB" id="359367at2157"/>
<protein>
    <recommendedName>
        <fullName evidence="3">RecA-superfamily ATPase, KaiC/GvpD/RAD55 family</fullName>
    </recommendedName>
</protein>